<dbReference type="GO" id="GO:0006270">
    <property type="term" value="P:DNA replication initiation"/>
    <property type="evidence" value="ECO:0007669"/>
    <property type="project" value="InterPro"/>
</dbReference>
<dbReference type="Proteomes" id="UP000092444">
    <property type="component" value="Unassembled WGS sequence"/>
</dbReference>
<keyword evidence="4" id="KW-0132">Cell division</keyword>
<sequence>MDSAYLAHSPQLYKQMAIAADFDKGFTVGAVFRAEDSNTYVSKVPDEASPPKQAKHRSLKAHKMLSPSRLIDRLRINETGSDSDDANKEKDLLLQRNKYQNVRCILNSGETKKLPGREEQLEELKQFFREVLYINCTSIASRGGIYKKLSAELKLKPKGRTEHDNIKAIQYHIQNSKEMLLIVLDEIDQICSSKQSILYTIFEWPSLRNARLLLVGIANSLDLTKRTLTRLNARCELKPKHIHFPPYTKQQIVEIFKSRLEEAEVLDIFPPVAIELLAAKVSAVSGDVRRALDIGRRAIEIAEQQKKAGNKEVNLQKFVMETEGNIENLKPVQETHVAAVVNKVYNASQSLHEDIEQSFPLQQKIMLCTLMLMLRNQRNKDITVGRLHEVYRRVCNKRNIHSLDQAEFVGLVDLVQTRVIFTQISIQTGIKVIIFIN</sequence>
<evidence type="ECO:0000256" key="9">
    <source>
        <dbReference type="ARBA" id="ARBA00023146"/>
    </source>
</evidence>
<evidence type="ECO:0000259" key="14">
    <source>
        <dbReference type="Pfam" id="PF09079"/>
    </source>
</evidence>
<evidence type="ECO:0000256" key="5">
    <source>
        <dbReference type="ARBA" id="ARBA00022705"/>
    </source>
</evidence>
<dbReference type="Pfam" id="PF09079">
    <property type="entry name" value="WHD_Cdc6"/>
    <property type="match status" value="1"/>
</dbReference>
<evidence type="ECO:0000256" key="4">
    <source>
        <dbReference type="ARBA" id="ARBA00022618"/>
    </source>
</evidence>
<comment type="similarity">
    <text evidence="2">Belongs to the CDC6/cdc18 family.</text>
</comment>
<dbReference type="InterPro" id="IPR036388">
    <property type="entry name" value="WH-like_DNA-bd_sf"/>
</dbReference>
<dbReference type="AlphaFoldDB" id="A0A1B0FCP5"/>
<evidence type="ECO:0000256" key="11">
    <source>
        <dbReference type="ARBA" id="ARBA00023306"/>
    </source>
</evidence>
<dbReference type="GO" id="GO:0033314">
    <property type="term" value="P:mitotic DNA replication checkpoint signaling"/>
    <property type="evidence" value="ECO:0007669"/>
    <property type="project" value="TreeGrafter"/>
</dbReference>
<evidence type="ECO:0000256" key="1">
    <source>
        <dbReference type="ARBA" id="ARBA00004123"/>
    </source>
</evidence>
<evidence type="ECO:0000313" key="17">
    <source>
        <dbReference type="Proteomes" id="UP000092444"/>
    </source>
</evidence>
<dbReference type="InterPro" id="IPR015163">
    <property type="entry name" value="Cdc6_C"/>
</dbReference>
<dbReference type="InterPro" id="IPR050311">
    <property type="entry name" value="ORC1/CDC6"/>
</dbReference>
<proteinExistence type="inferred from homology"/>
<dbReference type="PANTHER" id="PTHR10763:SF26">
    <property type="entry name" value="CELL DIVISION CONTROL PROTEIN 6 HOMOLOG"/>
    <property type="match status" value="1"/>
</dbReference>
<dbReference type="VEuPathDB" id="VectorBase:GMOY001338"/>
<evidence type="ECO:0000259" key="13">
    <source>
        <dbReference type="Pfam" id="PF00152"/>
    </source>
</evidence>
<dbReference type="SUPFAM" id="SSF52540">
    <property type="entry name" value="P-loop containing nucleoside triphosphate hydrolases"/>
    <property type="match status" value="1"/>
</dbReference>
<keyword evidence="5" id="KW-0235">DNA replication</keyword>
<evidence type="ECO:0000256" key="3">
    <source>
        <dbReference type="ARBA" id="ARBA00022598"/>
    </source>
</evidence>
<feature type="domain" description="Cdc6/ORC1-like ATPase lid" evidence="15">
    <location>
        <begin position="247"/>
        <end position="305"/>
    </location>
</feature>
<keyword evidence="10" id="KW-0539">Nucleus</keyword>
<dbReference type="Pfam" id="PF00004">
    <property type="entry name" value="AAA"/>
    <property type="match status" value="1"/>
</dbReference>
<dbReference type="GO" id="GO:0003688">
    <property type="term" value="F:DNA replication origin binding"/>
    <property type="evidence" value="ECO:0007669"/>
    <property type="project" value="TreeGrafter"/>
</dbReference>
<organism evidence="16 17">
    <name type="scientific">Glossina morsitans morsitans</name>
    <name type="common">Savannah tsetse fly</name>
    <dbReference type="NCBI Taxonomy" id="37546"/>
    <lineage>
        <taxon>Eukaryota</taxon>
        <taxon>Metazoa</taxon>
        <taxon>Ecdysozoa</taxon>
        <taxon>Arthropoda</taxon>
        <taxon>Hexapoda</taxon>
        <taxon>Insecta</taxon>
        <taxon>Pterygota</taxon>
        <taxon>Neoptera</taxon>
        <taxon>Endopterygota</taxon>
        <taxon>Diptera</taxon>
        <taxon>Brachycera</taxon>
        <taxon>Muscomorpha</taxon>
        <taxon>Hippoboscoidea</taxon>
        <taxon>Glossinidae</taxon>
        <taxon>Glossina</taxon>
    </lineage>
</organism>
<dbReference type="GO" id="GO:0005524">
    <property type="term" value="F:ATP binding"/>
    <property type="evidence" value="ECO:0007669"/>
    <property type="project" value="UniProtKB-KW"/>
</dbReference>
<feature type="domain" description="Cdc6 C-terminal" evidence="14">
    <location>
        <begin position="357"/>
        <end position="423"/>
    </location>
</feature>
<dbReference type="PANTHER" id="PTHR10763">
    <property type="entry name" value="CELL DIVISION CONTROL PROTEIN 6-RELATED"/>
    <property type="match status" value="1"/>
</dbReference>
<evidence type="ECO:0000256" key="6">
    <source>
        <dbReference type="ARBA" id="ARBA00022741"/>
    </source>
</evidence>
<dbReference type="GO" id="GO:0004812">
    <property type="term" value="F:aminoacyl-tRNA ligase activity"/>
    <property type="evidence" value="ECO:0007669"/>
    <property type="project" value="UniProtKB-KW"/>
</dbReference>
<comment type="subcellular location">
    <subcellularLocation>
        <location evidence="1">Nucleus</location>
    </subcellularLocation>
</comment>
<dbReference type="SUPFAM" id="SSF55681">
    <property type="entry name" value="Class II aaRS and biotin synthetases"/>
    <property type="match status" value="1"/>
</dbReference>
<keyword evidence="11" id="KW-0131">Cell cycle</keyword>
<evidence type="ECO:0000259" key="15">
    <source>
        <dbReference type="Pfam" id="PF22606"/>
    </source>
</evidence>
<keyword evidence="6" id="KW-0547">Nucleotide-binding</keyword>
<dbReference type="InterPro" id="IPR004364">
    <property type="entry name" value="Aa-tRNA-synt_II"/>
</dbReference>
<name>A0A1B0FCP5_GLOMM</name>
<evidence type="ECO:0000313" key="16">
    <source>
        <dbReference type="EnsemblMetazoa" id="GMOY001338-PA"/>
    </source>
</evidence>
<evidence type="ECO:0000259" key="12">
    <source>
        <dbReference type="Pfam" id="PF00004"/>
    </source>
</evidence>
<dbReference type="InterPro" id="IPR036390">
    <property type="entry name" value="WH_DNA-bd_sf"/>
</dbReference>
<dbReference type="Gene3D" id="3.40.50.300">
    <property type="entry name" value="P-loop containing nucleotide triphosphate hydrolases"/>
    <property type="match status" value="1"/>
</dbReference>
<evidence type="ECO:0008006" key="18">
    <source>
        <dbReference type="Google" id="ProtNLM"/>
    </source>
</evidence>
<dbReference type="GO" id="GO:0016887">
    <property type="term" value="F:ATP hydrolysis activity"/>
    <property type="evidence" value="ECO:0007669"/>
    <property type="project" value="InterPro"/>
</dbReference>
<feature type="domain" description="ATPase AAA-type core" evidence="12">
    <location>
        <begin position="164"/>
        <end position="235"/>
    </location>
</feature>
<dbReference type="EnsemblMetazoa" id="GMOY001338-RA">
    <property type="protein sequence ID" value="GMOY001338-PA"/>
    <property type="gene ID" value="GMOY001338"/>
</dbReference>
<evidence type="ECO:0000256" key="8">
    <source>
        <dbReference type="ARBA" id="ARBA00022917"/>
    </source>
</evidence>
<keyword evidence="3" id="KW-0436">Ligase</keyword>
<dbReference type="InterPro" id="IPR045864">
    <property type="entry name" value="aa-tRNA-synth_II/BPL/LPL"/>
</dbReference>
<dbReference type="Gene3D" id="1.10.8.60">
    <property type="match status" value="1"/>
</dbReference>
<dbReference type="InterPro" id="IPR002312">
    <property type="entry name" value="Asp/Asn-tRNA-synth_IIb"/>
</dbReference>
<dbReference type="STRING" id="37546.A0A1B0FCP5"/>
<accession>A0A1B0FCP5</accession>
<dbReference type="EMBL" id="CCAG010010186">
    <property type="status" value="NOT_ANNOTATED_CDS"/>
    <property type="molecule type" value="Genomic_DNA"/>
</dbReference>
<keyword evidence="17" id="KW-1185">Reference proteome</keyword>
<evidence type="ECO:0000256" key="7">
    <source>
        <dbReference type="ARBA" id="ARBA00022840"/>
    </source>
</evidence>
<keyword evidence="7" id="KW-0067">ATP-binding</keyword>
<keyword evidence="8" id="KW-0648">Protein biosynthesis</keyword>
<dbReference type="GO" id="GO:0005634">
    <property type="term" value="C:nucleus"/>
    <property type="evidence" value="ECO:0007669"/>
    <property type="project" value="UniProtKB-SubCell"/>
</dbReference>
<evidence type="ECO:0000256" key="10">
    <source>
        <dbReference type="ARBA" id="ARBA00023242"/>
    </source>
</evidence>
<dbReference type="PhylomeDB" id="A0A1B0FCP5"/>
<dbReference type="Pfam" id="PF00152">
    <property type="entry name" value="tRNA-synt_2"/>
    <property type="match status" value="1"/>
</dbReference>
<dbReference type="CDD" id="cd08768">
    <property type="entry name" value="Cdc6_C"/>
    <property type="match status" value="1"/>
</dbReference>
<dbReference type="GO" id="GO:0051301">
    <property type="term" value="P:cell division"/>
    <property type="evidence" value="ECO:0007669"/>
    <property type="project" value="UniProtKB-KW"/>
</dbReference>
<dbReference type="Gene3D" id="3.30.930.10">
    <property type="entry name" value="Bira Bifunctional Protein, Domain 2"/>
    <property type="match status" value="1"/>
</dbReference>
<dbReference type="InterPro" id="IPR003959">
    <property type="entry name" value="ATPase_AAA_core"/>
</dbReference>
<dbReference type="Gene3D" id="1.10.10.10">
    <property type="entry name" value="Winged helix-like DNA-binding domain superfamily/Winged helix DNA-binding domain"/>
    <property type="match status" value="1"/>
</dbReference>
<feature type="domain" description="Aminoacyl-tRNA synthetase class II (D/K/N)" evidence="13">
    <location>
        <begin position="5"/>
        <end position="39"/>
    </location>
</feature>
<dbReference type="PIRSF" id="PIRSF001767">
    <property type="entry name" value="Cdc6"/>
    <property type="match status" value="1"/>
</dbReference>
<dbReference type="GO" id="GO:0006418">
    <property type="term" value="P:tRNA aminoacylation for protein translation"/>
    <property type="evidence" value="ECO:0007669"/>
    <property type="project" value="InterPro"/>
</dbReference>
<keyword evidence="9" id="KW-0030">Aminoacyl-tRNA synthetase</keyword>
<dbReference type="InterPro" id="IPR027417">
    <property type="entry name" value="P-loop_NTPase"/>
</dbReference>
<dbReference type="Pfam" id="PF22606">
    <property type="entry name" value="Cdc6-ORC-like_ATPase_lid"/>
    <property type="match status" value="1"/>
</dbReference>
<dbReference type="PRINTS" id="PR01042">
    <property type="entry name" value="TRNASYNTHASP"/>
</dbReference>
<protein>
    <recommendedName>
        <fullName evidence="18">Cdc6 C-terminal domain-containing protein</fullName>
    </recommendedName>
</protein>
<dbReference type="InterPro" id="IPR054425">
    <property type="entry name" value="Cdc6_ORC1-like_ATPase_lid"/>
</dbReference>
<dbReference type="InterPro" id="IPR016314">
    <property type="entry name" value="Cdc6/18"/>
</dbReference>
<reference evidence="16" key="1">
    <citation type="submission" date="2020-05" db="UniProtKB">
        <authorList>
            <consortium name="EnsemblMetazoa"/>
        </authorList>
    </citation>
    <scope>IDENTIFICATION</scope>
    <source>
        <strain evidence="16">Yale</strain>
    </source>
</reference>
<dbReference type="SUPFAM" id="SSF46785">
    <property type="entry name" value="Winged helix' DNA-binding domain"/>
    <property type="match status" value="1"/>
</dbReference>
<evidence type="ECO:0000256" key="2">
    <source>
        <dbReference type="ARBA" id="ARBA00006184"/>
    </source>
</evidence>